<gene>
    <name evidence="12" type="ORF">B9Q17_09010</name>
</gene>
<comment type="caution">
    <text evidence="12">The sequence shown here is derived from an EMBL/GenBank/DDBJ whole genome shotgun (WGS) entry which is preliminary data.</text>
</comment>
<evidence type="ECO:0000256" key="1">
    <source>
        <dbReference type="ARBA" id="ARBA00001933"/>
    </source>
</evidence>
<dbReference type="UniPathway" id="UPA00148"/>
<evidence type="ECO:0000256" key="2">
    <source>
        <dbReference type="ARBA" id="ARBA00003444"/>
    </source>
</evidence>
<dbReference type="InterPro" id="IPR015422">
    <property type="entry name" value="PyrdxlP-dep_Trfase_small"/>
</dbReference>
<dbReference type="GO" id="GO:0048472">
    <property type="term" value="F:threonine-phosphate decarboxylase activity"/>
    <property type="evidence" value="ECO:0007669"/>
    <property type="project" value="UniProtKB-EC"/>
</dbReference>
<evidence type="ECO:0000259" key="11">
    <source>
        <dbReference type="Pfam" id="PF00155"/>
    </source>
</evidence>
<keyword evidence="13" id="KW-1185">Reference proteome</keyword>
<protein>
    <recommendedName>
        <fullName evidence="4">threonine-phosphate decarboxylase</fullName>
        <ecNumber evidence="4">4.1.1.81</ecNumber>
    </recommendedName>
    <alternativeName>
        <fullName evidence="8">L-threonine-O-3-phosphate decarboxylase</fullName>
    </alternativeName>
</protein>
<comment type="function">
    <text evidence="2">Decarboxylates L-threonine-O-3-phosphate to yield (R)-1-amino-2-propanol O-2-phosphate, the precursor for the linkage between the nucleotide loop and the corrin ring in cobalamin.</text>
</comment>
<comment type="cofactor">
    <cofactor evidence="1">
        <name>pyridoxal 5'-phosphate</name>
        <dbReference type="ChEBI" id="CHEBI:597326"/>
    </cofactor>
</comment>
<dbReference type="InterPro" id="IPR015421">
    <property type="entry name" value="PyrdxlP-dep_Trfase_major"/>
</dbReference>
<evidence type="ECO:0000256" key="4">
    <source>
        <dbReference type="ARBA" id="ARBA00012285"/>
    </source>
</evidence>
<dbReference type="CDD" id="cd00609">
    <property type="entry name" value="AAT_like"/>
    <property type="match status" value="1"/>
</dbReference>
<dbReference type="GO" id="GO:0009236">
    <property type="term" value="P:cobalamin biosynthetic process"/>
    <property type="evidence" value="ECO:0007669"/>
    <property type="project" value="UniProtKB-UniPathway"/>
</dbReference>
<keyword evidence="6" id="KW-0663">Pyridoxal phosphate</keyword>
<evidence type="ECO:0000313" key="13">
    <source>
        <dbReference type="Proteomes" id="UP000216984"/>
    </source>
</evidence>
<dbReference type="GO" id="GO:0030170">
    <property type="term" value="F:pyridoxal phosphate binding"/>
    <property type="evidence" value="ECO:0007669"/>
    <property type="project" value="InterPro"/>
</dbReference>
<comment type="catalytic activity">
    <reaction evidence="9">
        <text>O-phospho-L-threonine + H(+) = (R)-1-aminopropan-2-yl phosphate + CO2</text>
        <dbReference type="Rhea" id="RHEA:11492"/>
        <dbReference type="ChEBI" id="CHEBI:15378"/>
        <dbReference type="ChEBI" id="CHEBI:16526"/>
        <dbReference type="ChEBI" id="CHEBI:58563"/>
        <dbReference type="ChEBI" id="CHEBI:58675"/>
        <dbReference type="EC" id="4.1.1.81"/>
    </reaction>
</comment>
<comment type="pathway">
    <text evidence="3">Cofactor biosynthesis; adenosylcobalamin biosynthesis.</text>
</comment>
<dbReference type="InterPro" id="IPR004839">
    <property type="entry name" value="Aminotransferase_I/II_large"/>
</dbReference>
<accession>A0A7Z1IMW3</accession>
<keyword evidence="5" id="KW-0169">Cobalamin biosynthesis</keyword>
<evidence type="ECO:0000313" key="12">
    <source>
        <dbReference type="EMBL" id="OZC36911.1"/>
    </source>
</evidence>
<dbReference type="Pfam" id="PF00155">
    <property type="entry name" value="Aminotran_1_2"/>
    <property type="match status" value="1"/>
</dbReference>
<dbReference type="PANTHER" id="PTHR42885:SF1">
    <property type="entry name" value="THREONINE-PHOSPHATE DECARBOXYLASE"/>
    <property type="match status" value="1"/>
</dbReference>
<dbReference type="SUPFAM" id="SSF53383">
    <property type="entry name" value="PLP-dependent transferases"/>
    <property type="match status" value="1"/>
</dbReference>
<dbReference type="PROSITE" id="PS00105">
    <property type="entry name" value="AA_TRANSFER_CLASS_1"/>
    <property type="match status" value="1"/>
</dbReference>
<feature type="domain" description="Aminotransferase class I/classII large" evidence="11">
    <location>
        <begin position="103"/>
        <end position="358"/>
    </location>
</feature>
<dbReference type="PANTHER" id="PTHR42885">
    <property type="entry name" value="HISTIDINOL-PHOSPHATE AMINOTRANSFERASE-RELATED"/>
    <property type="match status" value="1"/>
</dbReference>
<keyword evidence="7" id="KW-0456">Lyase</keyword>
<feature type="compositionally biased region" description="Basic and acidic residues" evidence="10">
    <location>
        <begin position="382"/>
        <end position="394"/>
    </location>
</feature>
<dbReference type="Gene3D" id="3.40.640.10">
    <property type="entry name" value="Type I PLP-dependent aspartate aminotransferase-like (Major domain)"/>
    <property type="match status" value="1"/>
</dbReference>
<dbReference type="InterPro" id="IPR015424">
    <property type="entry name" value="PyrdxlP-dep_Trfase"/>
</dbReference>
<evidence type="ECO:0000256" key="3">
    <source>
        <dbReference type="ARBA" id="ARBA00004953"/>
    </source>
</evidence>
<evidence type="ECO:0000256" key="5">
    <source>
        <dbReference type="ARBA" id="ARBA00022573"/>
    </source>
</evidence>
<dbReference type="Gene3D" id="3.90.1150.10">
    <property type="entry name" value="Aspartate Aminotransferase, domain 1"/>
    <property type="match status" value="1"/>
</dbReference>
<feature type="region of interest" description="Disordered" evidence="10">
    <location>
        <begin position="371"/>
        <end position="394"/>
    </location>
</feature>
<evidence type="ECO:0000256" key="8">
    <source>
        <dbReference type="ARBA" id="ARBA00029996"/>
    </source>
</evidence>
<evidence type="ECO:0000256" key="6">
    <source>
        <dbReference type="ARBA" id="ARBA00022898"/>
    </source>
</evidence>
<reference evidence="12 13" key="1">
    <citation type="submission" date="2017-06" db="EMBL/GenBank/DDBJ databases">
        <title>Draft genome sequence of the halophilic bacterium Marinobacter vinifirmus FB1.</title>
        <authorList>
            <person name="Stepanov V.G."/>
            <person name="Roberts D.J."/>
            <person name="Fox G.E."/>
        </authorList>
    </citation>
    <scope>NUCLEOTIDE SEQUENCE [LARGE SCALE GENOMIC DNA]</scope>
    <source>
        <strain evidence="12 13">FB1</strain>
    </source>
</reference>
<evidence type="ECO:0000256" key="10">
    <source>
        <dbReference type="SAM" id="MobiDB-lite"/>
    </source>
</evidence>
<evidence type="ECO:0000256" key="9">
    <source>
        <dbReference type="ARBA" id="ARBA00048531"/>
    </source>
</evidence>
<dbReference type="AlphaFoldDB" id="A0A7Z1IMW3"/>
<dbReference type="EMBL" id="NEFY01000003">
    <property type="protein sequence ID" value="OZC36911.1"/>
    <property type="molecule type" value="Genomic_DNA"/>
</dbReference>
<name>A0A7Z1IMW3_9GAMM</name>
<sequence length="394" mass="43639">MAVGVVSRGRKSECVLAGRYRVTVFDGPELPEHGGRLNAAADRWGIPSEQWLDLSTGINPVPWPVPAIPAEVWQRLPEPEDGLEEIIRIWAGAPEHACCLPVAGSQAAIMALPAVRARMHGFGRVAVPMPGYREHGHAWRRAGFDVVAIPEQATMQAELAWLDSVDVVVWIQPNNPTGQLIPVEQLLVWRERLRARQGWLIVDEAFLPACDQQSLIAAGALKGLIVLKSMGKFFGLAGLRAGAVIAEAETGRALRSELGPWPVSGPARYMMAEMLQDRAWQQQTRDLLEHQSQRLGELLSELGLGLSDGTILFRYLRHARAKDFHRELAQKGILVRLFENPLAIRVGLPGTEQEWQRLEQALERLVGHWAGGHQSRPLSRSRIGDHRAEADRDG</sequence>
<dbReference type="InterPro" id="IPR005860">
    <property type="entry name" value="CobD"/>
</dbReference>
<dbReference type="EC" id="4.1.1.81" evidence="4"/>
<dbReference type="Proteomes" id="UP000216984">
    <property type="component" value="Unassembled WGS sequence"/>
</dbReference>
<dbReference type="NCBIfam" id="TIGR01140">
    <property type="entry name" value="L_thr_O3P_dcar"/>
    <property type="match status" value="1"/>
</dbReference>
<evidence type="ECO:0000256" key="7">
    <source>
        <dbReference type="ARBA" id="ARBA00023239"/>
    </source>
</evidence>
<organism evidence="12 13">
    <name type="scientific">Marinobacter vinifirmus</name>
    <dbReference type="NCBI Taxonomy" id="355591"/>
    <lineage>
        <taxon>Bacteria</taxon>
        <taxon>Pseudomonadati</taxon>
        <taxon>Pseudomonadota</taxon>
        <taxon>Gammaproteobacteria</taxon>
        <taxon>Pseudomonadales</taxon>
        <taxon>Marinobacteraceae</taxon>
        <taxon>Marinobacter</taxon>
    </lineage>
</organism>
<proteinExistence type="predicted"/>
<dbReference type="InterPro" id="IPR004838">
    <property type="entry name" value="NHTrfase_class1_PyrdxlP-BS"/>
</dbReference>